<feature type="compositionally biased region" description="Polar residues" evidence="8">
    <location>
        <begin position="527"/>
        <end position="540"/>
    </location>
</feature>
<feature type="compositionally biased region" description="Acidic residues" evidence="8">
    <location>
        <begin position="1183"/>
        <end position="1194"/>
    </location>
</feature>
<protein>
    <submittedName>
        <fullName evidence="9">RFC checkpoint protein Rad17</fullName>
    </submittedName>
</protein>
<dbReference type="GO" id="GO:0003689">
    <property type="term" value="F:DNA clamp loader activity"/>
    <property type="evidence" value="ECO:0007669"/>
    <property type="project" value="TreeGrafter"/>
</dbReference>
<evidence type="ECO:0000256" key="6">
    <source>
        <dbReference type="ARBA" id="ARBA00023242"/>
    </source>
</evidence>
<feature type="compositionally biased region" description="Low complexity" evidence="8">
    <location>
        <begin position="353"/>
        <end position="370"/>
    </location>
</feature>
<sequence length="1194" mass="124849">MPAASSSSSSSSARKSTRSTAAAAAASSSSSSRSQSQSPTKPSTKKNASAKNARKSAGSAATGDTFSQPKLSFSSKPRADHDSYFLSPSPPRTATASASASQRSIGGSSARETQTQSQSRSRRSGRSSAASTEDAIVISSSDSEHDAALRSRLKPALPAPQPTAGAPSDELWVDRFPPESTATLAVHRAKIDQVRNWLTEALDGTPAIRLYRRILVLTGPSGAGKSATIRALAAASELQFDIVEWENVWGGNIGASLISGDAAQGSSDRSNAAFRARAVPTGQSATQLFADFLASSSRFGTLTMQDDDADAAAAPSRTHSSAAPSQHPSSSSASSLAPLTSSQRLMPPPPAPTSNMNPTASRTARAPTETAARDALRRIILLDDLPNLSHPPTRLAFQSTLATFLAHTQAQAKEYAAASQPRAAAAKPSSSQDKAAQANAPMLPPPIVLLLSDSTGREADASVANDALAGRSNSYAWRKDEELSLRTVLGEDLRRDPRVAEIKFNPVAPTILKKALTRILDLVHAESQNSTPAASQPKTTSRSRNASSSSAAASRKPKRDKAFEAELVRLLSSAADEGVPTGAGSSAANAKRTSIERPTGGDLRSAITQMQFVLEHNELALAKSSLAAGLGVGAGAGKKRDRSGAVLVEGKKGGQMTNGKGKGKQVDGEGDAVRRARHLVSVVSRRESNLPLFHAIGRVLYNKRVGDPGGSDDESSAKNPSSGTARGKAKKKSNELSDEDENENDDGDLRGTTNGSASGMAAKFLGGADEGDEGKLWTELPSHWAELERRPSKINVEAIWAQAPVDPSLIQLYLHHNFPTFCAEIEECSAGLEYISAADSDLRMWTESWTHASLSAYYAFLVSTGGILLSLPSPIPPVRAGPPGIIGVSAGGPMYGKTRHRQIRKSAFFDAFKRMREMGDALDDVSLWLLHSALVEDRRGGGNGGVDFGKRRLGLMGGLGGGRAATGVGVDATAELSSLSTVSRMAMAVEVVPLLAKMGTAAGGASQQPSSLKPGGAQNRSGTQNMFGKTSKMLPSASTTTRQHPYPPAVAQVGIFDHLTAAQAAQQAYSLRTEAIEDAGLLGGAEEDQDEEHGDANALNISSSALALALGDGGKAWMEQTARGMDEEEEEEEEDDDDGWKNVLGRSGSGGEGRLAGRNDVGERGVIDEEQEGQGASDPGLMDSEDEIGSDNGW</sequence>
<feature type="compositionally biased region" description="Acidic residues" evidence="8">
    <location>
        <begin position="1126"/>
        <end position="1138"/>
    </location>
</feature>
<dbReference type="Proteomes" id="UP001176521">
    <property type="component" value="Unassembled WGS sequence"/>
</dbReference>
<feature type="region of interest" description="Disordered" evidence="8">
    <location>
        <begin position="1"/>
        <end position="173"/>
    </location>
</feature>
<feature type="compositionally biased region" description="Low complexity" evidence="8">
    <location>
        <begin position="542"/>
        <end position="554"/>
    </location>
</feature>
<dbReference type="GO" id="GO:0003682">
    <property type="term" value="F:chromatin binding"/>
    <property type="evidence" value="ECO:0007669"/>
    <property type="project" value="TreeGrafter"/>
</dbReference>
<feature type="region of interest" description="Disordered" evidence="8">
    <location>
        <begin position="651"/>
        <end position="672"/>
    </location>
</feature>
<evidence type="ECO:0000256" key="5">
    <source>
        <dbReference type="ARBA" id="ARBA00022840"/>
    </source>
</evidence>
<evidence type="ECO:0000313" key="9">
    <source>
        <dbReference type="EMBL" id="KAK0534235.1"/>
    </source>
</evidence>
<dbReference type="PANTHER" id="PTHR12172:SF0">
    <property type="entry name" value="CELL CYCLE CHECKPOINT PROTEIN RAD17"/>
    <property type="match status" value="1"/>
</dbReference>
<evidence type="ECO:0000256" key="4">
    <source>
        <dbReference type="ARBA" id="ARBA00022763"/>
    </source>
</evidence>
<feature type="compositionally biased region" description="Low complexity" evidence="8">
    <location>
        <begin position="1"/>
        <end position="61"/>
    </location>
</feature>
<organism evidence="9 10">
    <name type="scientific">Tilletia horrida</name>
    <dbReference type="NCBI Taxonomy" id="155126"/>
    <lineage>
        <taxon>Eukaryota</taxon>
        <taxon>Fungi</taxon>
        <taxon>Dikarya</taxon>
        <taxon>Basidiomycota</taxon>
        <taxon>Ustilaginomycotina</taxon>
        <taxon>Exobasidiomycetes</taxon>
        <taxon>Tilletiales</taxon>
        <taxon>Tilletiaceae</taxon>
        <taxon>Tilletia</taxon>
    </lineage>
</organism>
<dbReference type="Pfam" id="PF03215">
    <property type="entry name" value="Rad17"/>
    <property type="match status" value="1"/>
</dbReference>
<comment type="caution">
    <text evidence="9">The sequence shown here is derived from an EMBL/GenBank/DDBJ whole genome shotgun (WGS) entry which is preliminary data.</text>
</comment>
<feature type="compositionally biased region" description="Polar residues" evidence="8">
    <location>
        <begin position="583"/>
        <end position="592"/>
    </location>
</feature>
<feature type="region of interest" description="Disordered" evidence="8">
    <location>
        <begin position="576"/>
        <end position="602"/>
    </location>
</feature>
<keyword evidence="10" id="KW-1185">Reference proteome</keyword>
<dbReference type="GO" id="GO:0033314">
    <property type="term" value="P:mitotic DNA replication checkpoint signaling"/>
    <property type="evidence" value="ECO:0007669"/>
    <property type="project" value="TreeGrafter"/>
</dbReference>
<feature type="compositionally biased region" description="Basic and acidic residues" evidence="8">
    <location>
        <begin position="1155"/>
        <end position="1167"/>
    </location>
</feature>
<comment type="similarity">
    <text evidence="2">Belongs to the rad17/RAD24 family.</text>
</comment>
<feature type="compositionally biased region" description="Polar residues" evidence="8">
    <location>
        <begin position="62"/>
        <end position="75"/>
    </location>
</feature>
<keyword evidence="3" id="KW-0547">Nucleotide-binding</keyword>
<comment type="subcellular location">
    <subcellularLocation>
        <location evidence="1">Nucleus</location>
    </subcellularLocation>
</comment>
<feature type="region of interest" description="Disordered" evidence="8">
    <location>
        <begin position="308"/>
        <end position="370"/>
    </location>
</feature>
<dbReference type="GO" id="GO:0005634">
    <property type="term" value="C:nucleus"/>
    <property type="evidence" value="ECO:0007669"/>
    <property type="project" value="UniProtKB-SubCell"/>
</dbReference>
<name>A0AAN6GCS8_9BASI</name>
<feature type="region of interest" description="Disordered" evidence="8">
    <location>
        <begin position="416"/>
        <end position="440"/>
    </location>
</feature>
<dbReference type="SUPFAM" id="SSF52540">
    <property type="entry name" value="P-loop containing nucleoside triphosphate hydrolases"/>
    <property type="match status" value="1"/>
</dbReference>
<keyword evidence="4" id="KW-0227">DNA damage</keyword>
<evidence type="ECO:0000313" key="10">
    <source>
        <dbReference type="Proteomes" id="UP001176521"/>
    </source>
</evidence>
<feature type="compositionally biased region" description="Acidic residues" evidence="8">
    <location>
        <begin position="736"/>
        <end position="746"/>
    </location>
</feature>
<feature type="region of interest" description="Disordered" evidence="8">
    <location>
        <begin position="1120"/>
        <end position="1194"/>
    </location>
</feature>
<keyword evidence="5" id="KW-0067">ATP-binding</keyword>
<reference evidence="9" key="1">
    <citation type="journal article" date="2023" name="PhytoFront">
        <title>Draft Genome Resources of Seven Strains of Tilletia horrida, Causal Agent of Kernel Smut of Rice.</title>
        <authorList>
            <person name="Khanal S."/>
            <person name="Antony Babu S."/>
            <person name="Zhou X.G."/>
        </authorList>
    </citation>
    <scope>NUCLEOTIDE SEQUENCE</scope>
    <source>
        <strain evidence="9">TX3</strain>
    </source>
</reference>
<dbReference type="PANTHER" id="PTHR12172">
    <property type="entry name" value="CELL CYCLE CHECKPOINT PROTEIN RAD17"/>
    <property type="match status" value="1"/>
</dbReference>
<dbReference type="InterPro" id="IPR027417">
    <property type="entry name" value="P-loop_NTPase"/>
</dbReference>
<dbReference type="Gene3D" id="3.40.50.300">
    <property type="entry name" value="P-loop containing nucleotide triphosphate hydrolases"/>
    <property type="match status" value="1"/>
</dbReference>
<feature type="region of interest" description="Disordered" evidence="8">
    <location>
        <begin position="1002"/>
        <end position="1045"/>
    </location>
</feature>
<feature type="compositionally biased region" description="Low complexity" evidence="8">
    <location>
        <begin position="311"/>
        <end position="343"/>
    </location>
</feature>
<gene>
    <name evidence="9" type="primary">rad17</name>
    <name evidence="9" type="ORF">OC842_002707</name>
</gene>
<proteinExistence type="inferred from homology"/>
<feature type="compositionally biased region" description="Low complexity" evidence="8">
    <location>
        <begin position="416"/>
        <end position="432"/>
    </location>
</feature>
<feature type="compositionally biased region" description="Low complexity" evidence="8">
    <location>
        <begin position="92"/>
        <end position="119"/>
    </location>
</feature>
<dbReference type="InterPro" id="IPR004582">
    <property type="entry name" value="Checkpoint_prot_Rad17_Rad24"/>
</dbReference>
<feature type="compositionally biased region" description="Polar residues" evidence="8">
    <location>
        <begin position="1018"/>
        <end position="1028"/>
    </location>
</feature>
<dbReference type="EMBL" id="JAPDMQ010000120">
    <property type="protein sequence ID" value="KAK0534235.1"/>
    <property type="molecule type" value="Genomic_DNA"/>
</dbReference>
<feature type="region of interest" description="Disordered" evidence="8">
    <location>
        <begin position="707"/>
        <end position="767"/>
    </location>
</feature>
<dbReference type="GO" id="GO:0006281">
    <property type="term" value="P:DNA repair"/>
    <property type="evidence" value="ECO:0007669"/>
    <property type="project" value="InterPro"/>
</dbReference>
<dbReference type="GO" id="GO:0000077">
    <property type="term" value="P:DNA damage checkpoint signaling"/>
    <property type="evidence" value="ECO:0007669"/>
    <property type="project" value="TreeGrafter"/>
</dbReference>
<dbReference type="AlphaFoldDB" id="A0AAN6GCS8"/>
<evidence type="ECO:0000256" key="3">
    <source>
        <dbReference type="ARBA" id="ARBA00022741"/>
    </source>
</evidence>
<dbReference type="GO" id="GO:0005524">
    <property type="term" value="F:ATP binding"/>
    <property type="evidence" value="ECO:0007669"/>
    <property type="project" value="UniProtKB-KW"/>
</dbReference>
<keyword evidence="6" id="KW-0539">Nucleus</keyword>
<feature type="region of interest" description="Disordered" evidence="8">
    <location>
        <begin position="527"/>
        <end position="560"/>
    </location>
</feature>
<evidence type="ECO:0000256" key="2">
    <source>
        <dbReference type="ARBA" id="ARBA00006168"/>
    </source>
</evidence>
<evidence type="ECO:0000256" key="7">
    <source>
        <dbReference type="ARBA" id="ARBA00023306"/>
    </source>
</evidence>
<evidence type="ECO:0000256" key="8">
    <source>
        <dbReference type="SAM" id="MobiDB-lite"/>
    </source>
</evidence>
<evidence type="ECO:0000256" key="1">
    <source>
        <dbReference type="ARBA" id="ARBA00004123"/>
    </source>
</evidence>
<accession>A0AAN6GCS8</accession>
<keyword evidence="7" id="KW-0131">Cell cycle</keyword>